<evidence type="ECO:0000256" key="3">
    <source>
        <dbReference type="HAMAP-Rule" id="MF_00545"/>
    </source>
</evidence>
<dbReference type="OrthoDB" id="27533at2157"/>
<sequence>MDFVFVKEEENKLLNRTELDFVINYEGATPSRKEILGKLCAMRNVPVTNCVVDSLKSEFGKQEIIAKARIYTDAEALKSTELDYLVSRNSAAPEAEAEEEA</sequence>
<comment type="similarity">
    <text evidence="3">Belongs to the eukaryotic ribosomal protein eS24 family.</text>
</comment>
<gene>
    <name evidence="3" type="primary">rps24e</name>
    <name evidence="4" type="ORF">Metlim_1207</name>
</gene>
<dbReference type="GO" id="GO:1990904">
    <property type="term" value="C:ribonucleoprotein complex"/>
    <property type="evidence" value="ECO:0007669"/>
    <property type="project" value="UniProtKB-KW"/>
</dbReference>
<dbReference type="InParanoid" id="H1Z150"/>
<dbReference type="InterPro" id="IPR001976">
    <property type="entry name" value="Ribosomal_eS24"/>
</dbReference>
<dbReference type="RefSeq" id="WP_004077068.1">
    <property type="nucleotide sequence ID" value="NZ_CM001436.1"/>
</dbReference>
<dbReference type="FunCoup" id="H1Z150">
    <property type="interactions" value="57"/>
</dbReference>
<dbReference type="HAMAP" id="MF_00545">
    <property type="entry name" value="Ribosomal_eS24"/>
    <property type="match status" value="1"/>
</dbReference>
<dbReference type="GO" id="GO:0003735">
    <property type="term" value="F:structural constituent of ribosome"/>
    <property type="evidence" value="ECO:0007669"/>
    <property type="project" value="InterPro"/>
</dbReference>
<dbReference type="Proteomes" id="UP000005741">
    <property type="component" value="Chromosome"/>
</dbReference>
<evidence type="ECO:0000256" key="2">
    <source>
        <dbReference type="ARBA" id="ARBA00023274"/>
    </source>
</evidence>
<keyword evidence="2 3" id="KW-0687">Ribonucleoprotein</keyword>
<dbReference type="STRING" id="937775.Metlim_1207"/>
<keyword evidence="1 3" id="KW-0689">Ribosomal protein</keyword>
<organism evidence="4 5">
    <name type="scientific">Methanoplanus limicola DSM 2279</name>
    <dbReference type="NCBI Taxonomy" id="937775"/>
    <lineage>
        <taxon>Archaea</taxon>
        <taxon>Methanobacteriati</taxon>
        <taxon>Methanobacteriota</taxon>
        <taxon>Stenosarchaea group</taxon>
        <taxon>Methanomicrobia</taxon>
        <taxon>Methanomicrobiales</taxon>
        <taxon>Methanomicrobiaceae</taxon>
        <taxon>Methanoplanus</taxon>
    </lineage>
</organism>
<protein>
    <recommendedName>
        <fullName evidence="3">Small ribosomal subunit protein eS24</fullName>
    </recommendedName>
</protein>
<dbReference type="AlphaFoldDB" id="H1Z150"/>
<dbReference type="SUPFAM" id="SSF54189">
    <property type="entry name" value="Ribosomal proteins S24e, L23 and L15e"/>
    <property type="match status" value="1"/>
</dbReference>
<dbReference type="InterPro" id="IPR012677">
    <property type="entry name" value="Nucleotide-bd_a/b_plait_sf"/>
</dbReference>
<dbReference type="GO" id="GO:0006412">
    <property type="term" value="P:translation"/>
    <property type="evidence" value="ECO:0007669"/>
    <property type="project" value="UniProtKB-UniRule"/>
</dbReference>
<reference evidence="4 5" key="1">
    <citation type="submission" date="2011-10" db="EMBL/GenBank/DDBJ databases">
        <title>The Improved High-Quality Draft genome of Methanoplanus limicola DSM 2279.</title>
        <authorList>
            <consortium name="US DOE Joint Genome Institute (JGI-PGF)"/>
            <person name="Lucas S."/>
            <person name="Copeland A."/>
            <person name="Lapidus A."/>
            <person name="Glavina del Rio T."/>
            <person name="Dalin E."/>
            <person name="Tice H."/>
            <person name="Bruce D."/>
            <person name="Goodwin L."/>
            <person name="Pitluck S."/>
            <person name="Peters L."/>
            <person name="Mikhailova N."/>
            <person name="Lu M."/>
            <person name="Kyrpides N."/>
            <person name="Mavromatis K."/>
            <person name="Ivanova N."/>
            <person name="Markowitz V."/>
            <person name="Cheng J.-F."/>
            <person name="Hugenholtz P."/>
            <person name="Woyke T."/>
            <person name="Wu D."/>
            <person name="Wirth R."/>
            <person name="Brambilla E.-M."/>
            <person name="Klenk H.-P."/>
            <person name="Eisen J.A."/>
        </authorList>
    </citation>
    <scope>NUCLEOTIDE SEQUENCE [LARGE SCALE GENOMIC DNA]</scope>
    <source>
        <strain evidence="4 5">DSM 2279</strain>
    </source>
</reference>
<dbReference type="EMBL" id="CM001436">
    <property type="protein sequence ID" value="EHQ35317.1"/>
    <property type="molecule type" value="Genomic_DNA"/>
</dbReference>
<evidence type="ECO:0000256" key="1">
    <source>
        <dbReference type="ARBA" id="ARBA00022980"/>
    </source>
</evidence>
<dbReference type="InterPro" id="IPR012678">
    <property type="entry name" value="Ribosomal_uL23/eL15/eS24_sf"/>
</dbReference>
<dbReference type="GO" id="GO:0005840">
    <property type="term" value="C:ribosome"/>
    <property type="evidence" value="ECO:0007669"/>
    <property type="project" value="UniProtKB-KW"/>
</dbReference>
<dbReference type="Gene3D" id="3.30.70.330">
    <property type="match status" value="1"/>
</dbReference>
<name>H1Z150_9EURY</name>
<evidence type="ECO:0000313" key="4">
    <source>
        <dbReference type="EMBL" id="EHQ35317.1"/>
    </source>
</evidence>
<keyword evidence="5" id="KW-1185">Reference proteome</keyword>
<dbReference type="HOGENOM" id="CLU_107248_3_1_2"/>
<evidence type="ECO:0000313" key="5">
    <source>
        <dbReference type="Proteomes" id="UP000005741"/>
    </source>
</evidence>
<dbReference type="Pfam" id="PF01282">
    <property type="entry name" value="Ribosomal_S24e"/>
    <property type="match status" value="1"/>
</dbReference>
<proteinExistence type="inferred from homology"/>
<accession>H1Z150</accession>